<feature type="binding site" evidence="6">
    <location>
        <position position="365"/>
    </location>
    <ligand>
        <name>Mg(2+)</name>
        <dbReference type="ChEBI" id="CHEBI:18420"/>
        <label>1</label>
    </ligand>
</feature>
<gene>
    <name evidence="10" type="ORF">M501DRAFT_925951</name>
</gene>
<keyword evidence="6" id="KW-0464">Manganese</keyword>
<feature type="site" description="Important for catalytic activity" evidence="7">
    <location>
        <position position="334"/>
    </location>
</feature>
<keyword evidence="2 6" id="KW-0479">Metal-binding</keyword>
<sequence>MSLKRERNISPPPNKRRKLSDAVPDIRNMSQIDVSKSSSALLCPSIRIFSWNVNGIAPFLQKSISSFFSPVSNTSNIKSSVGAVKVRNISPPRPTASIRSFLQRHRWPHAVLLQEVKINSQDERTKRAVQVAVNGRISTQDDGPDYVVHLTLPEDKSNVRGFGGKMYGVASIIRSDFYEKQIERVRTVEWDREGRVNIIETKDRTALFNIYAVNGTTNPYRSPASGKTIGTRHDRKLAFHRHLLDECQRLERDGWQLILAGDFNIARNRIDGHPNLREYPTQHVFNRADFNRKFFEDEEGLAGIDVFRYLKGDEKRYTYHPRGREWGSSCDRVDFIITSKSLVAEGRLVDADILDSAKERGPSDHVPIWVEVKPQLRPESAEQRKE</sequence>
<dbReference type="GO" id="GO:0008311">
    <property type="term" value="F:double-stranded DNA 3'-5' DNA exonuclease activity"/>
    <property type="evidence" value="ECO:0007669"/>
    <property type="project" value="TreeGrafter"/>
</dbReference>
<feature type="binding site" evidence="6">
    <location>
        <position position="115"/>
    </location>
    <ligand>
        <name>Mg(2+)</name>
        <dbReference type="ChEBI" id="CHEBI:18420"/>
        <label>1</label>
    </ligand>
</feature>
<dbReference type="GO" id="GO:0003906">
    <property type="term" value="F:DNA-(apurinic or apyrimidinic site) endonuclease activity"/>
    <property type="evidence" value="ECO:0007669"/>
    <property type="project" value="TreeGrafter"/>
</dbReference>
<dbReference type="InterPro" id="IPR036691">
    <property type="entry name" value="Endo/exonu/phosph_ase_sf"/>
</dbReference>
<dbReference type="InterPro" id="IPR005135">
    <property type="entry name" value="Endo/exonuclease/phosphatase"/>
</dbReference>
<dbReference type="Gene3D" id="3.60.10.10">
    <property type="entry name" value="Endonuclease/exonuclease/phosphatase"/>
    <property type="match status" value="1"/>
</dbReference>
<feature type="active site" evidence="5">
    <location>
        <position position="211"/>
    </location>
</feature>
<organism evidence="10 11">
    <name type="scientific">Patellaria atrata CBS 101060</name>
    <dbReference type="NCBI Taxonomy" id="1346257"/>
    <lineage>
        <taxon>Eukaryota</taxon>
        <taxon>Fungi</taxon>
        <taxon>Dikarya</taxon>
        <taxon>Ascomycota</taxon>
        <taxon>Pezizomycotina</taxon>
        <taxon>Dothideomycetes</taxon>
        <taxon>Dothideomycetes incertae sedis</taxon>
        <taxon>Patellariales</taxon>
        <taxon>Patellariaceae</taxon>
        <taxon>Patellaria</taxon>
    </lineage>
</organism>
<dbReference type="PANTHER" id="PTHR22748">
    <property type="entry name" value="AP ENDONUCLEASE"/>
    <property type="match status" value="1"/>
</dbReference>
<feature type="site" description="Transition state stabilizer" evidence="7">
    <location>
        <position position="264"/>
    </location>
</feature>
<dbReference type="GO" id="GO:0005634">
    <property type="term" value="C:nucleus"/>
    <property type="evidence" value="ECO:0007669"/>
    <property type="project" value="TreeGrafter"/>
</dbReference>
<evidence type="ECO:0000259" key="9">
    <source>
        <dbReference type="Pfam" id="PF03372"/>
    </source>
</evidence>
<evidence type="ECO:0000256" key="2">
    <source>
        <dbReference type="ARBA" id="ARBA00022723"/>
    </source>
</evidence>
<name>A0A9P4VVL4_9PEZI</name>
<dbReference type="GO" id="GO:0008081">
    <property type="term" value="F:phosphoric diester hydrolase activity"/>
    <property type="evidence" value="ECO:0007669"/>
    <property type="project" value="TreeGrafter"/>
</dbReference>
<evidence type="ECO:0000256" key="4">
    <source>
        <dbReference type="ARBA" id="ARBA00022842"/>
    </source>
</evidence>
<feature type="binding site" evidence="6">
    <location>
        <position position="264"/>
    </location>
    <ligand>
        <name>Mg(2+)</name>
        <dbReference type="ChEBI" id="CHEBI:18420"/>
        <label>1</label>
    </ligand>
</feature>
<evidence type="ECO:0000256" key="7">
    <source>
        <dbReference type="PIRSR" id="PIRSR604808-3"/>
    </source>
</evidence>
<dbReference type="PROSITE" id="PS51435">
    <property type="entry name" value="AP_NUCLEASE_F1_4"/>
    <property type="match status" value="1"/>
</dbReference>
<dbReference type="Pfam" id="PF03372">
    <property type="entry name" value="Exo_endo_phos"/>
    <property type="match status" value="1"/>
</dbReference>
<evidence type="ECO:0000313" key="11">
    <source>
        <dbReference type="Proteomes" id="UP000799429"/>
    </source>
</evidence>
<dbReference type="GO" id="GO:0006284">
    <property type="term" value="P:base-excision repair"/>
    <property type="evidence" value="ECO:0007669"/>
    <property type="project" value="TreeGrafter"/>
</dbReference>
<keyword evidence="3" id="KW-0378">Hydrolase</keyword>
<evidence type="ECO:0000256" key="6">
    <source>
        <dbReference type="PIRSR" id="PIRSR604808-2"/>
    </source>
</evidence>
<accession>A0A9P4VVL4</accession>
<feature type="active site" description="Proton acceptor" evidence="5">
    <location>
        <position position="365"/>
    </location>
</feature>
<comment type="similarity">
    <text evidence="1">Belongs to the DNA repair enzymes AP/ExoA family.</text>
</comment>
<dbReference type="InterPro" id="IPR004808">
    <property type="entry name" value="AP_endonuc_1"/>
</dbReference>
<feature type="binding site" evidence="6">
    <location>
        <position position="262"/>
    </location>
    <ligand>
        <name>Mg(2+)</name>
        <dbReference type="ChEBI" id="CHEBI:18420"/>
        <label>1</label>
    </ligand>
</feature>
<keyword evidence="4 6" id="KW-0460">Magnesium</keyword>
<dbReference type="SUPFAM" id="SSF56219">
    <property type="entry name" value="DNase I-like"/>
    <property type="match status" value="1"/>
</dbReference>
<comment type="cofactor">
    <cofactor evidence="6">
        <name>Mg(2+)</name>
        <dbReference type="ChEBI" id="CHEBI:18420"/>
    </cofactor>
    <cofactor evidence="6">
        <name>Mn(2+)</name>
        <dbReference type="ChEBI" id="CHEBI:29035"/>
    </cofactor>
    <text evidence="6">Probably binds two magnesium or manganese ions per subunit.</text>
</comment>
<feature type="site" description="Interaction with DNA substrate" evidence="7">
    <location>
        <position position="365"/>
    </location>
</feature>
<feature type="active site" description="Proton donor/acceptor" evidence="5">
    <location>
        <position position="262"/>
    </location>
</feature>
<comment type="caution">
    <text evidence="10">The sequence shown here is derived from an EMBL/GenBank/DDBJ whole genome shotgun (WGS) entry which is preliminary data.</text>
</comment>
<dbReference type="OrthoDB" id="498125at2759"/>
<dbReference type="AlphaFoldDB" id="A0A9P4VVL4"/>
<proteinExistence type="inferred from homology"/>
<feature type="binding site" evidence="6">
    <location>
        <position position="364"/>
    </location>
    <ligand>
        <name>Mg(2+)</name>
        <dbReference type="ChEBI" id="CHEBI:18420"/>
        <label>1</label>
    </ligand>
</feature>
<feature type="region of interest" description="Disordered" evidence="8">
    <location>
        <begin position="1"/>
        <end position="23"/>
    </location>
</feature>
<feature type="binding site" evidence="6">
    <location>
        <position position="52"/>
    </location>
    <ligand>
        <name>Mg(2+)</name>
        <dbReference type="ChEBI" id="CHEBI:18420"/>
        <label>1</label>
    </ligand>
</feature>
<evidence type="ECO:0000256" key="1">
    <source>
        <dbReference type="ARBA" id="ARBA00007092"/>
    </source>
</evidence>
<protein>
    <submittedName>
        <fullName evidence="10">DNase I-like protein</fullName>
    </submittedName>
</protein>
<evidence type="ECO:0000313" key="10">
    <source>
        <dbReference type="EMBL" id="KAF2843690.1"/>
    </source>
</evidence>
<evidence type="ECO:0000256" key="3">
    <source>
        <dbReference type="ARBA" id="ARBA00022801"/>
    </source>
</evidence>
<dbReference type="Proteomes" id="UP000799429">
    <property type="component" value="Unassembled WGS sequence"/>
</dbReference>
<reference evidence="10" key="1">
    <citation type="journal article" date="2020" name="Stud. Mycol.">
        <title>101 Dothideomycetes genomes: a test case for predicting lifestyles and emergence of pathogens.</title>
        <authorList>
            <person name="Haridas S."/>
            <person name="Albert R."/>
            <person name="Binder M."/>
            <person name="Bloem J."/>
            <person name="Labutti K."/>
            <person name="Salamov A."/>
            <person name="Andreopoulos B."/>
            <person name="Baker S."/>
            <person name="Barry K."/>
            <person name="Bills G."/>
            <person name="Bluhm B."/>
            <person name="Cannon C."/>
            <person name="Castanera R."/>
            <person name="Culley D."/>
            <person name="Daum C."/>
            <person name="Ezra D."/>
            <person name="Gonzalez J."/>
            <person name="Henrissat B."/>
            <person name="Kuo A."/>
            <person name="Liang C."/>
            <person name="Lipzen A."/>
            <person name="Lutzoni F."/>
            <person name="Magnuson J."/>
            <person name="Mondo S."/>
            <person name="Nolan M."/>
            <person name="Ohm R."/>
            <person name="Pangilinan J."/>
            <person name="Park H.-J."/>
            <person name="Ramirez L."/>
            <person name="Alfaro M."/>
            <person name="Sun H."/>
            <person name="Tritt A."/>
            <person name="Yoshinaga Y."/>
            <person name="Zwiers L.-H."/>
            <person name="Turgeon B."/>
            <person name="Goodwin S."/>
            <person name="Spatafora J."/>
            <person name="Crous P."/>
            <person name="Grigoriev I."/>
        </authorList>
    </citation>
    <scope>NUCLEOTIDE SEQUENCE</scope>
    <source>
        <strain evidence="10">CBS 101060</strain>
    </source>
</reference>
<feature type="domain" description="Endonuclease/exonuclease/phosphatase" evidence="9">
    <location>
        <begin position="50"/>
        <end position="365"/>
    </location>
</feature>
<dbReference type="GO" id="GO:0046872">
    <property type="term" value="F:metal ion binding"/>
    <property type="evidence" value="ECO:0007669"/>
    <property type="project" value="UniProtKB-KW"/>
</dbReference>
<evidence type="ECO:0000256" key="8">
    <source>
        <dbReference type="SAM" id="MobiDB-lite"/>
    </source>
</evidence>
<dbReference type="EMBL" id="MU006089">
    <property type="protein sequence ID" value="KAF2843690.1"/>
    <property type="molecule type" value="Genomic_DNA"/>
</dbReference>
<dbReference type="PANTHER" id="PTHR22748:SF14">
    <property type="entry name" value="ENDONUCLEASE_EXONUCLEASE_PHOSPHATASE DOMAIN-CONTAINING PROTEIN"/>
    <property type="match status" value="1"/>
</dbReference>
<evidence type="ECO:0000256" key="5">
    <source>
        <dbReference type="PIRSR" id="PIRSR604808-1"/>
    </source>
</evidence>
<keyword evidence="11" id="KW-1185">Reference proteome</keyword>